<dbReference type="SUPFAM" id="SSF53335">
    <property type="entry name" value="S-adenosyl-L-methionine-dependent methyltransferases"/>
    <property type="match status" value="1"/>
</dbReference>
<accession>A0A1G2P2V9</accession>
<keyword evidence="4 7" id="KW-0808">Transferase</keyword>
<evidence type="ECO:0000313" key="11">
    <source>
        <dbReference type="Proteomes" id="UP000177269"/>
    </source>
</evidence>
<keyword evidence="6 7" id="KW-0694">RNA-binding</keyword>
<feature type="binding site" evidence="7 8">
    <location>
        <position position="19"/>
    </location>
    <ligand>
        <name>S-adenosyl-L-methionine</name>
        <dbReference type="ChEBI" id="CHEBI:59789"/>
    </ligand>
</feature>
<dbReference type="CDD" id="cd02440">
    <property type="entry name" value="AdoMet_MTases"/>
    <property type="match status" value="1"/>
</dbReference>
<dbReference type="PANTHER" id="PTHR11727">
    <property type="entry name" value="DIMETHYLADENOSINE TRANSFERASE"/>
    <property type="match status" value="1"/>
</dbReference>
<keyword evidence="1 7" id="KW-0963">Cytoplasm</keyword>
<dbReference type="InterPro" id="IPR001737">
    <property type="entry name" value="KsgA/Erm"/>
</dbReference>
<dbReference type="EC" id="2.1.1.182" evidence="7"/>
<dbReference type="NCBIfam" id="TIGR00755">
    <property type="entry name" value="ksgA"/>
    <property type="match status" value="1"/>
</dbReference>
<dbReference type="Gene3D" id="1.10.8.100">
    <property type="entry name" value="Ribosomal RNA adenine dimethylase-like, domain 2"/>
    <property type="match status" value="1"/>
</dbReference>
<dbReference type="PROSITE" id="PS01131">
    <property type="entry name" value="RRNA_A_DIMETH"/>
    <property type="match status" value="1"/>
</dbReference>
<organism evidence="10 11">
    <name type="scientific">Candidatus Taylorbacteria bacterium RIFCSPLOWO2_12_FULL_43_20</name>
    <dbReference type="NCBI Taxonomy" id="1802332"/>
    <lineage>
        <taxon>Bacteria</taxon>
        <taxon>Candidatus Tayloriibacteriota</taxon>
    </lineage>
</organism>
<comment type="catalytic activity">
    <reaction evidence="7">
        <text>adenosine(1518)/adenosine(1519) in 16S rRNA + 4 S-adenosyl-L-methionine = N(6)-dimethyladenosine(1518)/N(6)-dimethyladenosine(1519) in 16S rRNA + 4 S-adenosyl-L-homocysteine + 4 H(+)</text>
        <dbReference type="Rhea" id="RHEA:19609"/>
        <dbReference type="Rhea" id="RHEA-COMP:10232"/>
        <dbReference type="Rhea" id="RHEA-COMP:10233"/>
        <dbReference type="ChEBI" id="CHEBI:15378"/>
        <dbReference type="ChEBI" id="CHEBI:57856"/>
        <dbReference type="ChEBI" id="CHEBI:59789"/>
        <dbReference type="ChEBI" id="CHEBI:74411"/>
        <dbReference type="ChEBI" id="CHEBI:74493"/>
        <dbReference type="EC" id="2.1.1.182"/>
    </reaction>
</comment>
<evidence type="ECO:0000256" key="8">
    <source>
        <dbReference type="PROSITE-ProRule" id="PRU01026"/>
    </source>
</evidence>
<comment type="similarity">
    <text evidence="7">Belongs to the class I-like SAM-binding methyltransferase superfamily. rRNA adenine N(6)-methyltransferase family. RsmA subfamily.</text>
</comment>
<reference evidence="10 11" key="1">
    <citation type="journal article" date="2016" name="Nat. Commun.">
        <title>Thousands of microbial genomes shed light on interconnected biogeochemical processes in an aquifer system.</title>
        <authorList>
            <person name="Anantharaman K."/>
            <person name="Brown C.T."/>
            <person name="Hug L.A."/>
            <person name="Sharon I."/>
            <person name="Castelle C.J."/>
            <person name="Probst A.J."/>
            <person name="Thomas B.C."/>
            <person name="Singh A."/>
            <person name="Wilkins M.J."/>
            <person name="Karaoz U."/>
            <person name="Brodie E.L."/>
            <person name="Williams K.H."/>
            <person name="Hubbard S.S."/>
            <person name="Banfield J.F."/>
        </authorList>
    </citation>
    <scope>NUCLEOTIDE SEQUENCE [LARGE SCALE GENOMIC DNA]</scope>
</reference>
<comment type="function">
    <text evidence="7">Specifically dimethylates two adjacent adenosines (A1518 and A1519) in the loop of a conserved hairpin near the 3'-end of 16S rRNA in the 30S particle. May play a critical role in biogenesis of 30S subunits.</text>
</comment>
<dbReference type="InterPro" id="IPR011530">
    <property type="entry name" value="rRNA_adenine_dimethylase"/>
</dbReference>
<dbReference type="InterPro" id="IPR023165">
    <property type="entry name" value="rRNA_Ade_diMease-like_C"/>
</dbReference>
<dbReference type="SMART" id="SM00650">
    <property type="entry name" value="rADc"/>
    <property type="match status" value="1"/>
</dbReference>
<evidence type="ECO:0000256" key="4">
    <source>
        <dbReference type="ARBA" id="ARBA00022679"/>
    </source>
</evidence>
<dbReference type="EMBL" id="MHSK01000023">
    <property type="protein sequence ID" value="OHA41911.1"/>
    <property type="molecule type" value="Genomic_DNA"/>
</dbReference>
<dbReference type="InterPro" id="IPR029063">
    <property type="entry name" value="SAM-dependent_MTases_sf"/>
</dbReference>
<dbReference type="GO" id="GO:0052908">
    <property type="term" value="F:16S rRNA (adenine(1518)-N(6)/adenine(1519)-N(6))-dimethyltransferase activity"/>
    <property type="evidence" value="ECO:0007669"/>
    <property type="project" value="UniProtKB-EC"/>
</dbReference>
<evidence type="ECO:0000256" key="3">
    <source>
        <dbReference type="ARBA" id="ARBA00022603"/>
    </source>
</evidence>
<feature type="binding site" evidence="7 8">
    <location>
        <position position="21"/>
    </location>
    <ligand>
        <name>S-adenosyl-L-methionine</name>
        <dbReference type="ChEBI" id="CHEBI:59789"/>
    </ligand>
</feature>
<comment type="subcellular location">
    <subcellularLocation>
        <location evidence="7">Cytoplasm</location>
    </subcellularLocation>
</comment>
<dbReference type="Proteomes" id="UP000177269">
    <property type="component" value="Unassembled WGS sequence"/>
</dbReference>
<dbReference type="InterPro" id="IPR020596">
    <property type="entry name" value="rRNA_Ade_Mease_Trfase_CS"/>
</dbReference>
<dbReference type="PANTHER" id="PTHR11727:SF7">
    <property type="entry name" value="DIMETHYLADENOSINE TRANSFERASE-RELATED"/>
    <property type="match status" value="1"/>
</dbReference>
<dbReference type="AlphaFoldDB" id="A0A1G2P2V9"/>
<protein>
    <recommendedName>
        <fullName evidence="7">Ribosomal RNA small subunit methyltransferase A</fullName>
        <ecNumber evidence="7">2.1.1.182</ecNumber>
    </recommendedName>
    <alternativeName>
        <fullName evidence="7">16S rRNA (adenine(1518)-N(6)/adenine(1519)-N(6))-dimethyltransferase</fullName>
    </alternativeName>
    <alternativeName>
        <fullName evidence="7">16S rRNA dimethyladenosine transferase</fullName>
    </alternativeName>
    <alternativeName>
        <fullName evidence="7">16S rRNA dimethylase</fullName>
    </alternativeName>
    <alternativeName>
        <fullName evidence="7">S-adenosylmethionine-6-N', N'-adenosyl(rRNA) dimethyltransferase</fullName>
    </alternativeName>
</protein>
<feature type="binding site" evidence="7 8">
    <location>
        <position position="46"/>
    </location>
    <ligand>
        <name>S-adenosyl-L-methionine</name>
        <dbReference type="ChEBI" id="CHEBI:59789"/>
    </ligand>
</feature>
<keyword evidence="3 7" id="KW-0489">Methyltransferase</keyword>
<keyword evidence="2 7" id="KW-0698">rRNA processing</keyword>
<feature type="binding site" evidence="7 8">
    <location>
        <position position="67"/>
    </location>
    <ligand>
        <name>S-adenosyl-L-methionine</name>
        <dbReference type="ChEBI" id="CHEBI:59789"/>
    </ligand>
</feature>
<dbReference type="PROSITE" id="PS51689">
    <property type="entry name" value="SAM_RNA_A_N6_MT"/>
    <property type="match status" value="1"/>
</dbReference>
<dbReference type="Pfam" id="PF00398">
    <property type="entry name" value="RrnaAD"/>
    <property type="match status" value="1"/>
</dbReference>
<dbReference type="GO" id="GO:0005829">
    <property type="term" value="C:cytosol"/>
    <property type="evidence" value="ECO:0007669"/>
    <property type="project" value="TreeGrafter"/>
</dbReference>
<feature type="binding site" evidence="7 8">
    <location>
        <position position="116"/>
    </location>
    <ligand>
        <name>S-adenosyl-L-methionine</name>
        <dbReference type="ChEBI" id="CHEBI:59789"/>
    </ligand>
</feature>
<gene>
    <name evidence="7" type="primary">rsmA</name>
    <name evidence="7" type="synonym">ksgA</name>
    <name evidence="10" type="ORF">A3G52_04100</name>
</gene>
<feature type="binding site" evidence="7 8">
    <location>
        <position position="95"/>
    </location>
    <ligand>
        <name>S-adenosyl-L-methionine</name>
        <dbReference type="ChEBI" id="CHEBI:59789"/>
    </ligand>
</feature>
<name>A0A1G2P2V9_9BACT</name>
<comment type="caution">
    <text evidence="10">The sequence shown here is derived from an EMBL/GenBank/DDBJ whole genome shotgun (WGS) entry which is preliminary data.</text>
</comment>
<evidence type="ECO:0000256" key="7">
    <source>
        <dbReference type="HAMAP-Rule" id="MF_00607"/>
    </source>
</evidence>
<sequence>MHSYIGIAFMNTKKSLGQNFLKSKEAIREIVKSAYVSDGETILEVGPGKGVLTRAILDAGARVIAVEKDDRLTGFLSERFSGELSLGRLVIVNGDILKKEPSELGLERGKYKIVANIPYYITGSFLRKFLSSPLHPSVMVLMLQKEVAKRIVASDRKESILSISVKSYGSPKYVLSVPRKYFSPEPNVDSAIVLIDHINKDFFTDSGLDENDFFKLVKKSFSQKRKKLANNLPCDKSKSAKILSEMGMDKDIRAENVSLDGWKRIALALRNDIIA</sequence>
<keyword evidence="5 7" id="KW-0949">S-adenosyl-L-methionine</keyword>
<evidence type="ECO:0000256" key="6">
    <source>
        <dbReference type="ARBA" id="ARBA00022884"/>
    </source>
</evidence>
<evidence type="ECO:0000259" key="9">
    <source>
        <dbReference type="SMART" id="SM00650"/>
    </source>
</evidence>
<evidence type="ECO:0000256" key="2">
    <source>
        <dbReference type="ARBA" id="ARBA00022552"/>
    </source>
</evidence>
<evidence type="ECO:0000256" key="1">
    <source>
        <dbReference type="ARBA" id="ARBA00022490"/>
    </source>
</evidence>
<evidence type="ECO:0000313" key="10">
    <source>
        <dbReference type="EMBL" id="OHA41911.1"/>
    </source>
</evidence>
<evidence type="ECO:0000256" key="5">
    <source>
        <dbReference type="ARBA" id="ARBA00022691"/>
    </source>
</evidence>
<dbReference type="InterPro" id="IPR020598">
    <property type="entry name" value="rRNA_Ade_methylase_Trfase_N"/>
</dbReference>
<feature type="domain" description="Ribosomal RNA adenine methylase transferase N-terminal" evidence="9">
    <location>
        <begin position="26"/>
        <end position="199"/>
    </location>
</feature>
<dbReference type="GO" id="GO:0003723">
    <property type="term" value="F:RNA binding"/>
    <property type="evidence" value="ECO:0007669"/>
    <property type="project" value="UniProtKB-UniRule"/>
</dbReference>
<proteinExistence type="inferred from homology"/>
<dbReference type="HAMAP" id="MF_00607">
    <property type="entry name" value="16SrRNA_methyltr_A"/>
    <property type="match status" value="1"/>
</dbReference>
<dbReference type="Gene3D" id="3.40.50.150">
    <property type="entry name" value="Vaccinia Virus protein VP39"/>
    <property type="match status" value="1"/>
</dbReference>